<dbReference type="RefSeq" id="WP_109664081.1">
    <property type="nucleotide sequence ID" value="NZ_QGGW01000001.1"/>
</dbReference>
<dbReference type="OrthoDB" id="8478875at2"/>
<reference evidence="1 2" key="1">
    <citation type="submission" date="2018-05" db="EMBL/GenBank/DDBJ databases">
        <title>Genomic Encyclopedia of Type Strains, Phase IV (KMG-IV): sequencing the most valuable type-strain genomes for metagenomic binning, comparative biology and taxonomic classification.</title>
        <authorList>
            <person name="Goeker M."/>
        </authorList>
    </citation>
    <scope>NUCLEOTIDE SEQUENCE [LARGE SCALE GENOMIC DNA]</scope>
    <source>
        <strain evidence="1 2">DSM 16097</strain>
    </source>
</reference>
<protein>
    <recommendedName>
        <fullName evidence="3">Tellurite resistance protein TerB</fullName>
    </recommendedName>
</protein>
<evidence type="ECO:0000313" key="1">
    <source>
        <dbReference type="EMBL" id="PWK62091.1"/>
    </source>
</evidence>
<comment type="caution">
    <text evidence="1">The sequence shown here is derived from an EMBL/GenBank/DDBJ whole genome shotgun (WGS) entry which is preliminary data.</text>
</comment>
<name>A0A316GP19_9RHOB</name>
<evidence type="ECO:0008006" key="3">
    <source>
        <dbReference type="Google" id="ProtNLM"/>
    </source>
</evidence>
<dbReference type="EMBL" id="QGGW01000001">
    <property type="protein sequence ID" value="PWK62091.1"/>
    <property type="molecule type" value="Genomic_DNA"/>
</dbReference>
<sequence>MHILIAALALVGGVAFWIYRARMAANAAKDLADLAGDVVSAARRFGFRRRYNEHPVDSVDDPVLAAGALSVAFLELGAAATADQRGDHLRALQRHLEVDLKTAEEILVMGHWLVNECNGPQPAVQRLGKRLMRLSGPEALAAPMTVVEEVAAAHGGLVDRQRDSLADLRRIFRR</sequence>
<accession>A0A316GP19</accession>
<proteinExistence type="predicted"/>
<organism evidence="1 2">
    <name type="scientific">Roseicyclus mahoneyensis</name>
    <dbReference type="NCBI Taxonomy" id="164332"/>
    <lineage>
        <taxon>Bacteria</taxon>
        <taxon>Pseudomonadati</taxon>
        <taxon>Pseudomonadota</taxon>
        <taxon>Alphaproteobacteria</taxon>
        <taxon>Rhodobacterales</taxon>
        <taxon>Roseobacteraceae</taxon>
        <taxon>Roseicyclus</taxon>
    </lineage>
</organism>
<keyword evidence="2" id="KW-1185">Reference proteome</keyword>
<gene>
    <name evidence="1" type="ORF">C7455_101117</name>
</gene>
<evidence type="ECO:0000313" key="2">
    <source>
        <dbReference type="Proteomes" id="UP000245708"/>
    </source>
</evidence>
<dbReference type="AlphaFoldDB" id="A0A316GP19"/>
<dbReference type="Proteomes" id="UP000245708">
    <property type="component" value="Unassembled WGS sequence"/>
</dbReference>